<dbReference type="SMART" id="SM00045">
    <property type="entry name" value="DAGKa"/>
    <property type="match status" value="1"/>
</dbReference>
<accession>H2ZEB4</accession>
<dbReference type="GeneTree" id="ENSGT00940000167477"/>
<dbReference type="Gene3D" id="2.60.200.40">
    <property type="match status" value="1"/>
</dbReference>
<keyword evidence="1" id="KW-0808">Transferase</keyword>
<dbReference type="InterPro" id="IPR000756">
    <property type="entry name" value="Diacylglycerol_kin_accessory"/>
</dbReference>
<dbReference type="FunFam" id="2.60.200.40:FF:000004">
    <property type="entry name" value="Diacylglycerol kinase"/>
    <property type="match status" value="1"/>
</dbReference>
<evidence type="ECO:0000256" key="2">
    <source>
        <dbReference type="ARBA" id="ARBA00022741"/>
    </source>
</evidence>
<reference evidence="8" key="3">
    <citation type="submission" date="2025-09" db="UniProtKB">
        <authorList>
            <consortium name="Ensembl"/>
        </authorList>
    </citation>
    <scope>IDENTIFICATION</scope>
</reference>
<keyword evidence="2" id="KW-0547">Nucleotide-binding</keyword>
<dbReference type="HOGENOM" id="CLU_003770_3_0_1"/>
<evidence type="ECO:0000256" key="5">
    <source>
        <dbReference type="ARBA" id="ARBA00022840"/>
    </source>
</evidence>
<keyword evidence="3" id="KW-0862">Zinc</keyword>
<dbReference type="SUPFAM" id="SSF111331">
    <property type="entry name" value="NAD kinase/diacylglycerol kinase-like"/>
    <property type="match status" value="1"/>
</dbReference>
<dbReference type="PANTHER" id="PTHR11255:SF54">
    <property type="entry name" value="DIACYLGLYCEROL KINASE THETA"/>
    <property type="match status" value="1"/>
</dbReference>
<dbReference type="GO" id="GO:0016020">
    <property type="term" value="C:membrane"/>
    <property type="evidence" value="ECO:0007669"/>
    <property type="project" value="UniProtKB-SubCell"/>
</dbReference>
<organism evidence="8 9">
    <name type="scientific">Ciona savignyi</name>
    <name type="common">Pacific transparent sea squirt</name>
    <dbReference type="NCBI Taxonomy" id="51511"/>
    <lineage>
        <taxon>Eukaryota</taxon>
        <taxon>Metazoa</taxon>
        <taxon>Chordata</taxon>
        <taxon>Tunicata</taxon>
        <taxon>Ascidiacea</taxon>
        <taxon>Phlebobranchia</taxon>
        <taxon>Cionidae</taxon>
        <taxon>Ciona</taxon>
    </lineage>
</organism>
<dbReference type="Proteomes" id="UP000007875">
    <property type="component" value="Unassembled WGS sequence"/>
</dbReference>
<dbReference type="GO" id="GO:0004143">
    <property type="term" value="F:ATP-dependent diacylglycerol kinase activity"/>
    <property type="evidence" value="ECO:0007669"/>
    <property type="project" value="InterPro"/>
</dbReference>
<feature type="region of interest" description="Disordered" evidence="6">
    <location>
        <begin position="1"/>
        <end position="20"/>
    </location>
</feature>
<keyword evidence="4" id="KW-0418">Kinase</keyword>
<sequence length="209" mass="22974">MSLPVFSSTNKPPTTKNHSVPEGLKMVAMNNYFGIGIGAEITLAFHLAREENPEKCTSRFRNKAIFFKAGLKKMASRSLNLSNVIELYVDDNIIDLPPIKGLIFLNIASWGAGSNAWGNASSKRFNPPSISDGMLEILGVGGVAHVSQIYSGLRNGVRLAQGEYIKILVKKEVAMQVDGEPWMQPPGRIIITVSSMQATMLKRRKRKSK</sequence>
<dbReference type="Ensembl" id="ENSCSAVT00000016109.1">
    <property type="protein sequence ID" value="ENSCSAVP00000015930.1"/>
    <property type="gene ID" value="ENSCSAVG00000009376.1"/>
</dbReference>
<proteinExistence type="predicted"/>
<evidence type="ECO:0000259" key="7">
    <source>
        <dbReference type="SMART" id="SM00045"/>
    </source>
</evidence>
<dbReference type="GO" id="GO:0008270">
    <property type="term" value="F:zinc ion binding"/>
    <property type="evidence" value="ECO:0007669"/>
    <property type="project" value="UniProtKB-KW"/>
</dbReference>
<dbReference type="InterPro" id="IPR037607">
    <property type="entry name" value="DGK"/>
</dbReference>
<reference evidence="8" key="2">
    <citation type="submission" date="2025-08" db="UniProtKB">
        <authorList>
            <consortium name="Ensembl"/>
        </authorList>
    </citation>
    <scope>IDENTIFICATION</scope>
</reference>
<feature type="compositionally biased region" description="Polar residues" evidence="6">
    <location>
        <begin position="1"/>
        <end position="18"/>
    </location>
</feature>
<evidence type="ECO:0000256" key="6">
    <source>
        <dbReference type="SAM" id="MobiDB-lite"/>
    </source>
</evidence>
<dbReference type="AlphaFoldDB" id="H2ZEB4"/>
<dbReference type="GO" id="GO:0007200">
    <property type="term" value="P:phospholipase C-activating G protein-coupled receptor signaling pathway"/>
    <property type="evidence" value="ECO:0007669"/>
    <property type="project" value="InterPro"/>
</dbReference>
<dbReference type="GO" id="GO:0005524">
    <property type="term" value="F:ATP binding"/>
    <property type="evidence" value="ECO:0007669"/>
    <property type="project" value="UniProtKB-KW"/>
</dbReference>
<evidence type="ECO:0000256" key="3">
    <source>
        <dbReference type="ARBA" id="ARBA00022771"/>
    </source>
</evidence>
<reference evidence="9" key="1">
    <citation type="submission" date="2003-08" db="EMBL/GenBank/DDBJ databases">
        <authorList>
            <person name="Birren B."/>
            <person name="Nusbaum C."/>
            <person name="Abebe A."/>
            <person name="Abouelleil A."/>
            <person name="Adekoya E."/>
            <person name="Ait-zahra M."/>
            <person name="Allen N."/>
            <person name="Allen T."/>
            <person name="An P."/>
            <person name="Anderson M."/>
            <person name="Anderson S."/>
            <person name="Arachchi H."/>
            <person name="Armbruster J."/>
            <person name="Bachantsang P."/>
            <person name="Baldwin J."/>
            <person name="Barry A."/>
            <person name="Bayul T."/>
            <person name="Blitshsteyn B."/>
            <person name="Bloom T."/>
            <person name="Blye J."/>
            <person name="Boguslavskiy L."/>
            <person name="Borowsky M."/>
            <person name="Boukhgalter B."/>
            <person name="Brunache A."/>
            <person name="Butler J."/>
            <person name="Calixte N."/>
            <person name="Calvo S."/>
            <person name="Camarata J."/>
            <person name="Campo K."/>
            <person name="Chang J."/>
            <person name="Cheshatsang Y."/>
            <person name="Citroen M."/>
            <person name="Collymore A."/>
            <person name="Considine T."/>
            <person name="Cook A."/>
            <person name="Cooke P."/>
            <person name="Corum B."/>
            <person name="Cuomo C."/>
            <person name="David R."/>
            <person name="Dawoe T."/>
            <person name="Degray S."/>
            <person name="Dodge S."/>
            <person name="Dooley K."/>
            <person name="Dorje P."/>
            <person name="Dorjee K."/>
            <person name="Dorris L."/>
            <person name="Duffey N."/>
            <person name="Dupes A."/>
            <person name="Elkins T."/>
            <person name="Engels R."/>
            <person name="Erickson J."/>
            <person name="Farina A."/>
            <person name="Faro S."/>
            <person name="Ferreira P."/>
            <person name="Fischer H."/>
            <person name="Fitzgerald M."/>
            <person name="Foley K."/>
            <person name="Gage D."/>
            <person name="Galagan J."/>
            <person name="Gearin G."/>
            <person name="Gnerre S."/>
            <person name="Gnirke A."/>
            <person name="Goyette A."/>
            <person name="Graham J."/>
            <person name="Grandbois E."/>
            <person name="Gyaltsen K."/>
            <person name="Hafez N."/>
            <person name="Hagopian D."/>
            <person name="Hagos B."/>
            <person name="Hall J."/>
            <person name="Hatcher B."/>
            <person name="Heller A."/>
            <person name="Higgins H."/>
            <person name="Honan T."/>
            <person name="Horn A."/>
            <person name="Houde N."/>
            <person name="Hughes L."/>
            <person name="Hulme W."/>
            <person name="Husby E."/>
            <person name="Iliev I."/>
            <person name="Jaffe D."/>
            <person name="Jones C."/>
            <person name="Kamal M."/>
            <person name="Kamat A."/>
            <person name="Kamvysselis M."/>
            <person name="Karlsson E."/>
            <person name="Kells C."/>
            <person name="Kieu A."/>
            <person name="Kisner P."/>
            <person name="Kodira C."/>
            <person name="Kulbokas E."/>
            <person name="Labutti K."/>
            <person name="Lama D."/>
            <person name="Landers T."/>
            <person name="Leger J."/>
            <person name="Levine S."/>
            <person name="Lewis D."/>
            <person name="Lewis T."/>
            <person name="Lindblad-toh K."/>
            <person name="Liu X."/>
            <person name="Lokyitsang T."/>
            <person name="Lokyitsang Y."/>
            <person name="Lucien O."/>
            <person name="Lui A."/>
            <person name="Ma L.J."/>
            <person name="Mabbitt R."/>
            <person name="Macdonald J."/>
            <person name="Maclean C."/>
            <person name="Major J."/>
            <person name="Manning J."/>
            <person name="Marabella R."/>
            <person name="Maru K."/>
            <person name="Matthews C."/>
            <person name="Mauceli E."/>
            <person name="Mccarthy M."/>
            <person name="Mcdonough S."/>
            <person name="Mcghee T."/>
            <person name="Meldrim J."/>
            <person name="Meneus L."/>
            <person name="Mesirov J."/>
            <person name="Mihalev A."/>
            <person name="Mihova T."/>
            <person name="Mikkelsen T."/>
            <person name="Mlenga V."/>
            <person name="Moru K."/>
            <person name="Mozes J."/>
            <person name="Mulrain L."/>
            <person name="Munson G."/>
            <person name="Naylor J."/>
            <person name="Newes C."/>
            <person name="Nguyen C."/>
            <person name="Nguyen N."/>
            <person name="Nguyen T."/>
            <person name="Nicol R."/>
            <person name="Nielsen C."/>
            <person name="Nizzari M."/>
            <person name="Norbu C."/>
            <person name="Norbu N."/>
            <person name="O'donnell P."/>
            <person name="Okoawo O."/>
            <person name="O'leary S."/>
            <person name="Omotosho B."/>
            <person name="O'neill K."/>
            <person name="Osman S."/>
            <person name="Parker S."/>
            <person name="Perrin D."/>
            <person name="Phunkhang P."/>
            <person name="Piqani B."/>
            <person name="Purcell S."/>
            <person name="Rachupka T."/>
            <person name="Ramasamy U."/>
            <person name="Rameau R."/>
            <person name="Ray V."/>
            <person name="Raymond C."/>
            <person name="Retta R."/>
            <person name="Richardson S."/>
            <person name="Rise C."/>
            <person name="Rodriguez J."/>
            <person name="Rogers J."/>
            <person name="Rogov P."/>
            <person name="Rutman M."/>
            <person name="Schupbach R."/>
            <person name="Seaman C."/>
            <person name="Settipalli S."/>
            <person name="Sharpe T."/>
            <person name="Sheridan J."/>
            <person name="Sherpa N."/>
            <person name="Shi J."/>
            <person name="Smirnov S."/>
            <person name="Smith C."/>
            <person name="Sougnez C."/>
            <person name="Spencer B."/>
            <person name="Stalker J."/>
            <person name="Stange-thomann N."/>
            <person name="Stavropoulos S."/>
            <person name="Stetson K."/>
            <person name="Stone C."/>
            <person name="Stone S."/>
            <person name="Stubbs M."/>
            <person name="Talamas J."/>
            <person name="Tchuinga P."/>
            <person name="Tenzing P."/>
            <person name="Tesfaye S."/>
            <person name="Theodore J."/>
            <person name="Thoulutsang Y."/>
            <person name="Topham K."/>
            <person name="Towey S."/>
            <person name="Tsamla T."/>
            <person name="Tsomo N."/>
            <person name="Vallee D."/>
            <person name="Vassiliev H."/>
            <person name="Venkataraman V."/>
            <person name="Vinson J."/>
            <person name="Vo A."/>
            <person name="Wade C."/>
            <person name="Wang S."/>
            <person name="Wangchuk T."/>
            <person name="Wangdi T."/>
            <person name="Whittaker C."/>
            <person name="Wilkinson J."/>
            <person name="Wu Y."/>
            <person name="Wyman D."/>
            <person name="Yadav S."/>
            <person name="Yang S."/>
            <person name="Yang X."/>
            <person name="Yeager S."/>
            <person name="Yee E."/>
            <person name="Young G."/>
            <person name="Zainoun J."/>
            <person name="Zembeck L."/>
            <person name="Zimmer A."/>
            <person name="Zody M."/>
            <person name="Lander E."/>
        </authorList>
    </citation>
    <scope>NUCLEOTIDE SEQUENCE [LARGE SCALE GENOMIC DNA]</scope>
</reference>
<evidence type="ECO:0000256" key="1">
    <source>
        <dbReference type="ARBA" id="ARBA00022679"/>
    </source>
</evidence>
<dbReference type="InterPro" id="IPR016064">
    <property type="entry name" value="NAD/diacylglycerol_kinase_sf"/>
</dbReference>
<evidence type="ECO:0000313" key="8">
    <source>
        <dbReference type="Ensembl" id="ENSCSAVP00000015930.1"/>
    </source>
</evidence>
<keyword evidence="5" id="KW-0067">ATP-binding</keyword>
<name>H2ZEB4_CIOSA</name>
<keyword evidence="9" id="KW-1185">Reference proteome</keyword>
<feature type="domain" description="Diacylglycerol kinase accessory" evidence="7">
    <location>
        <begin position="28"/>
        <end position="181"/>
    </location>
</feature>
<evidence type="ECO:0000313" key="9">
    <source>
        <dbReference type="Proteomes" id="UP000007875"/>
    </source>
</evidence>
<dbReference type="OMA" id="MQPPGRI"/>
<dbReference type="Pfam" id="PF00609">
    <property type="entry name" value="DAGK_acc"/>
    <property type="match status" value="1"/>
</dbReference>
<evidence type="ECO:0000256" key="4">
    <source>
        <dbReference type="ARBA" id="ARBA00022777"/>
    </source>
</evidence>
<keyword evidence="3" id="KW-0479">Metal-binding</keyword>
<protein>
    <recommendedName>
        <fullName evidence="7">Diacylglycerol kinase accessory domain-containing protein</fullName>
    </recommendedName>
</protein>
<dbReference type="PANTHER" id="PTHR11255">
    <property type="entry name" value="DIACYLGLYCEROL KINASE"/>
    <property type="match status" value="1"/>
</dbReference>
<keyword evidence="3" id="KW-0863">Zinc-finger</keyword>